<keyword evidence="5" id="KW-0598">Phosphotransferase system</keyword>
<keyword evidence="3" id="KW-0762">Sugar transport</keyword>
<dbReference type="PROSITE" id="PS51099">
    <property type="entry name" value="PTS_EIIB_TYPE_2"/>
    <property type="match status" value="1"/>
</dbReference>
<evidence type="ECO:0000256" key="6">
    <source>
        <dbReference type="ARBA" id="ARBA00022777"/>
    </source>
</evidence>
<dbReference type="NCBIfam" id="TIGR00829">
    <property type="entry name" value="FRU"/>
    <property type="match status" value="1"/>
</dbReference>
<evidence type="ECO:0000256" key="2">
    <source>
        <dbReference type="ARBA" id="ARBA00022553"/>
    </source>
</evidence>
<dbReference type="InterPro" id="IPR003353">
    <property type="entry name" value="PTS_IIB_fruc"/>
</dbReference>
<accession>A0ABS8HRH8</accession>
<keyword evidence="6" id="KW-0418">Kinase</keyword>
<dbReference type="InterPro" id="IPR050864">
    <property type="entry name" value="Bacterial_PTS_Sugar_Transport"/>
</dbReference>
<comment type="caution">
    <text evidence="8">The sequence shown here is derived from an EMBL/GenBank/DDBJ whole genome shotgun (WGS) entry which is preliminary data.</text>
</comment>
<dbReference type="EMBL" id="JAJHJB010000012">
    <property type="protein sequence ID" value="MCC5465778.1"/>
    <property type="molecule type" value="Genomic_DNA"/>
</dbReference>
<dbReference type="Gene3D" id="3.40.50.2300">
    <property type="match status" value="1"/>
</dbReference>
<dbReference type="Pfam" id="PF02302">
    <property type="entry name" value="PTS_IIB"/>
    <property type="match status" value="1"/>
</dbReference>
<keyword evidence="4" id="KW-0808">Transferase</keyword>
<dbReference type="InterPro" id="IPR013011">
    <property type="entry name" value="PTS_EIIB_2"/>
</dbReference>
<evidence type="ECO:0000259" key="7">
    <source>
        <dbReference type="PROSITE" id="PS51099"/>
    </source>
</evidence>
<evidence type="ECO:0000256" key="5">
    <source>
        <dbReference type="ARBA" id="ARBA00022683"/>
    </source>
</evidence>
<evidence type="ECO:0000256" key="1">
    <source>
        <dbReference type="ARBA" id="ARBA00022448"/>
    </source>
</evidence>
<name>A0ABS8HRH8_9FIRM</name>
<feature type="domain" description="PTS EIIB type-2" evidence="7">
    <location>
        <begin position="1"/>
        <end position="99"/>
    </location>
</feature>
<evidence type="ECO:0000256" key="3">
    <source>
        <dbReference type="ARBA" id="ARBA00022597"/>
    </source>
</evidence>
<proteinExistence type="predicted"/>
<dbReference type="PANTHER" id="PTHR30505">
    <property type="entry name" value="FRUCTOSE-LIKE PERMEASE"/>
    <property type="match status" value="1"/>
</dbReference>
<dbReference type="CDD" id="cd05569">
    <property type="entry name" value="PTS_IIB_fructose"/>
    <property type="match status" value="1"/>
</dbReference>
<gene>
    <name evidence="8" type="ORF">LMF89_10465</name>
</gene>
<keyword evidence="1" id="KW-0813">Transport</keyword>
<evidence type="ECO:0000256" key="4">
    <source>
        <dbReference type="ARBA" id="ARBA00022679"/>
    </source>
</evidence>
<dbReference type="SUPFAM" id="SSF52794">
    <property type="entry name" value="PTS system IIB component-like"/>
    <property type="match status" value="1"/>
</dbReference>
<keyword evidence="9" id="KW-1185">Reference proteome</keyword>
<evidence type="ECO:0000313" key="8">
    <source>
        <dbReference type="EMBL" id="MCC5465778.1"/>
    </source>
</evidence>
<dbReference type="Proteomes" id="UP001165492">
    <property type="component" value="Unassembled WGS sequence"/>
</dbReference>
<organism evidence="8 9">
    <name type="scientific">Pelosinus baikalensis</name>
    <dbReference type="NCBI Taxonomy" id="2892015"/>
    <lineage>
        <taxon>Bacteria</taxon>
        <taxon>Bacillati</taxon>
        <taxon>Bacillota</taxon>
        <taxon>Negativicutes</taxon>
        <taxon>Selenomonadales</taxon>
        <taxon>Sporomusaceae</taxon>
        <taxon>Pelosinus</taxon>
    </lineage>
</organism>
<dbReference type="InterPro" id="IPR036095">
    <property type="entry name" value="PTS_EIIB-like_sf"/>
</dbReference>
<protein>
    <submittedName>
        <fullName evidence="8">PTS fructose transporter subunit IIB</fullName>
    </submittedName>
</protein>
<reference evidence="8" key="1">
    <citation type="submission" date="2021-11" db="EMBL/GenBank/DDBJ databases">
        <title>Description of a new species Pelosinus isolated from the bottom sediments of Lake Baikal.</title>
        <authorList>
            <person name="Zakharyuk A."/>
        </authorList>
    </citation>
    <scope>NUCLEOTIDE SEQUENCE</scope>
    <source>
        <strain evidence="8">Bkl1</strain>
    </source>
</reference>
<dbReference type="PANTHER" id="PTHR30505:SF0">
    <property type="entry name" value="FRUCTOSE-LIKE PTS SYSTEM EIIBC COMPONENT-RELATED"/>
    <property type="match status" value="1"/>
</dbReference>
<dbReference type="InterPro" id="IPR003501">
    <property type="entry name" value="PTS_EIIB_2/3"/>
</dbReference>
<keyword evidence="2" id="KW-0597">Phosphoprotein</keyword>
<evidence type="ECO:0000313" key="9">
    <source>
        <dbReference type="Proteomes" id="UP001165492"/>
    </source>
</evidence>
<sequence>MKMIAVCACPTGIAHTYMAQAALEKAALERGHDIKIETQGAMGIENELSMQDVAEANVVIFAVGVNVEGEERFHGKPSIMVEVGKAIENPVAVIEKAEKKGEEI</sequence>